<dbReference type="SUPFAM" id="SSF82714">
    <property type="entry name" value="Multidrug efflux transporter AcrB TolC docking domain, DN and DC subdomains"/>
    <property type="match status" value="1"/>
</dbReference>
<comment type="caution">
    <text evidence="1">The sequence shown here is derived from an EMBL/GenBank/DDBJ whole genome shotgun (WGS) entry which is preliminary data.</text>
</comment>
<dbReference type="PANTHER" id="PTHR32063">
    <property type="match status" value="1"/>
</dbReference>
<reference evidence="1" key="2">
    <citation type="journal article" date="2014" name="ISME J.">
        <title>Microbial stratification in low pH oxic and suboxic macroscopic growths along an acid mine drainage.</title>
        <authorList>
            <person name="Mendez-Garcia C."/>
            <person name="Mesa V."/>
            <person name="Sprenger R.R."/>
            <person name="Richter M."/>
            <person name="Diez M.S."/>
            <person name="Solano J."/>
            <person name="Bargiela R."/>
            <person name="Golyshina O.V."/>
            <person name="Manteca A."/>
            <person name="Ramos J.L."/>
            <person name="Gallego J.R."/>
            <person name="Llorente I."/>
            <person name="Martins Dos Santos V.A."/>
            <person name="Jensen O.N."/>
            <person name="Pelaez A.I."/>
            <person name="Sanchez J."/>
            <person name="Ferrer M."/>
        </authorList>
    </citation>
    <scope>NUCLEOTIDE SEQUENCE</scope>
</reference>
<dbReference type="SUPFAM" id="SSF82693">
    <property type="entry name" value="Multidrug efflux transporter AcrB pore domain, PN1, PN2, PC1 and PC2 subdomains"/>
    <property type="match status" value="1"/>
</dbReference>
<dbReference type="GO" id="GO:0042910">
    <property type="term" value="F:xenobiotic transmembrane transporter activity"/>
    <property type="evidence" value="ECO:0007669"/>
    <property type="project" value="TreeGrafter"/>
</dbReference>
<dbReference type="AlphaFoldDB" id="T0YS74"/>
<evidence type="ECO:0000313" key="1">
    <source>
        <dbReference type="EMBL" id="EQD36003.1"/>
    </source>
</evidence>
<dbReference type="Gene3D" id="3.30.70.1440">
    <property type="entry name" value="Multidrug efflux transporter AcrB pore domain"/>
    <property type="match status" value="1"/>
</dbReference>
<dbReference type="GO" id="GO:0005886">
    <property type="term" value="C:plasma membrane"/>
    <property type="evidence" value="ECO:0007669"/>
    <property type="project" value="TreeGrafter"/>
</dbReference>
<dbReference type="InterPro" id="IPR027463">
    <property type="entry name" value="AcrB_DN_DC_subdom"/>
</dbReference>
<dbReference type="Gene3D" id="3.30.70.1430">
    <property type="entry name" value="Multidrug efflux transporter AcrB pore domain"/>
    <property type="match status" value="1"/>
</dbReference>
<sequence length="137" mass="15254">TAHMFISLKPLAERKRSDAAVIAELTRQLRGFAGARLYLQSAQSIHSGGRQGYGQYQYTLLSSSLQVLNSWAPRIERALKKVPQLREVKSDSQEGGLEVRLHIDRPRAASLGLNLSQIDNTLYDAFGQRLVSTSTRT</sequence>
<reference evidence="1" key="1">
    <citation type="submission" date="2013-08" db="EMBL/GenBank/DDBJ databases">
        <authorList>
            <person name="Mendez C."/>
            <person name="Richter M."/>
            <person name="Ferrer M."/>
            <person name="Sanchez J."/>
        </authorList>
    </citation>
    <scope>NUCLEOTIDE SEQUENCE</scope>
</reference>
<dbReference type="EMBL" id="AUZZ01008876">
    <property type="protein sequence ID" value="EQD36003.1"/>
    <property type="molecule type" value="Genomic_DNA"/>
</dbReference>
<name>T0YS74_9ZZZZ</name>
<dbReference type="Gene3D" id="3.30.2090.10">
    <property type="entry name" value="Multidrug efflux transporter AcrB TolC docking domain, DN and DC subdomains"/>
    <property type="match status" value="1"/>
</dbReference>
<accession>T0YS74</accession>
<organism evidence="1">
    <name type="scientific">mine drainage metagenome</name>
    <dbReference type="NCBI Taxonomy" id="410659"/>
    <lineage>
        <taxon>unclassified sequences</taxon>
        <taxon>metagenomes</taxon>
        <taxon>ecological metagenomes</taxon>
    </lineage>
</organism>
<dbReference type="PANTHER" id="PTHR32063:SF78">
    <property type="entry name" value="ACRB_ACRD_ACRF FAMILY PROTEIN"/>
    <property type="match status" value="1"/>
</dbReference>
<dbReference type="InterPro" id="IPR001036">
    <property type="entry name" value="Acrflvin-R"/>
</dbReference>
<gene>
    <name evidence="1" type="ORF">B2A_12307</name>
</gene>
<proteinExistence type="predicted"/>
<feature type="non-terminal residue" evidence="1">
    <location>
        <position position="1"/>
    </location>
</feature>
<protein>
    <submittedName>
        <fullName evidence="1">Acriflavin resistance protein</fullName>
    </submittedName>
</protein>
<dbReference type="Pfam" id="PF00873">
    <property type="entry name" value="ACR_tran"/>
    <property type="match status" value="1"/>
</dbReference>